<evidence type="ECO:0000256" key="2">
    <source>
        <dbReference type="ARBA" id="ARBA00022723"/>
    </source>
</evidence>
<dbReference type="GO" id="GO:0051537">
    <property type="term" value="F:2 iron, 2 sulfur cluster binding"/>
    <property type="evidence" value="ECO:0007669"/>
    <property type="project" value="UniProtKB-KW"/>
</dbReference>
<organism evidence="11">
    <name type="scientific">Pseudo-nitzschia delicatissima</name>
    <dbReference type="NCBI Taxonomy" id="44447"/>
    <lineage>
        <taxon>Eukaryota</taxon>
        <taxon>Sar</taxon>
        <taxon>Stramenopiles</taxon>
        <taxon>Ochrophyta</taxon>
        <taxon>Bacillariophyta</taxon>
        <taxon>Bacillariophyceae</taxon>
        <taxon>Bacillariophycidae</taxon>
        <taxon>Bacillariales</taxon>
        <taxon>Bacillariaceae</taxon>
        <taxon>Pseudo-nitzschia</taxon>
    </lineage>
</organism>
<gene>
    <name evidence="10" type="ORF">PDEL0327_LOCUS862</name>
    <name evidence="11" type="ORF">PDEL0327_LOCUS863</name>
</gene>
<dbReference type="SUPFAM" id="SSF50022">
    <property type="entry name" value="ISP domain"/>
    <property type="match status" value="1"/>
</dbReference>
<evidence type="ECO:0000256" key="5">
    <source>
        <dbReference type="ARBA" id="ARBA00023014"/>
    </source>
</evidence>
<evidence type="ECO:0000256" key="1">
    <source>
        <dbReference type="ARBA" id="ARBA00022714"/>
    </source>
</evidence>
<evidence type="ECO:0000313" key="10">
    <source>
        <dbReference type="EMBL" id="CAD8729369.1"/>
    </source>
</evidence>
<keyword evidence="8" id="KW-0812">Transmembrane</keyword>
<feature type="compositionally biased region" description="Basic and acidic residues" evidence="7">
    <location>
        <begin position="298"/>
        <end position="324"/>
    </location>
</feature>
<evidence type="ECO:0000256" key="4">
    <source>
        <dbReference type="ARBA" id="ARBA00023004"/>
    </source>
</evidence>
<feature type="transmembrane region" description="Helical" evidence="8">
    <location>
        <begin position="45"/>
        <end position="66"/>
    </location>
</feature>
<dbReference type="AlphaFoldDB" id="A0A6T9ZQ95"/>
<name>A0A6T9ZQ95_9STRA</name>
<dbReference type="CDD" id="cd03467">
    <property type="entry name" value="Rieske"/>
    <property type="match status" value="1"/>
</dbReference>
<proteinExistence type="predicted"/>
<keyword evidence="5" id="KW-0411">Iron-sulfur</keyword>
<keyword evidence="8" id="KW-0472">Membrane</keyword>
<evidence type="ECO:0000256" key="8">
    <source>
        <dbReference type="SAM" id="Phobius"/>
    </source>
</evidence>
<dbReference type="Pfam" id="PF00355">
    <property type="entry name" value="Rieske"/>
    <property type="match status" value="1"/>
</dbReference>
<dbReference type="PANTHER" id="PTHR21496">
    <property type="entry name" value="FERREDOXIN-RELATED"/>
    <property type="match status" value="1"/>
</dbReference>
<dbReference type="Pfam" id="PF13806">
    <property type="entry name" value="Rieske_2"/>
    <property type="match status" value="1"/>
</dbReference>
<accession>A0A6T9ZQ95</accession>
<evidence type="ECO:0000256" key="7">
    <source>
        <dbReference type="SAM" id="MobiDB-lite"/>
    </source>
</evidence>
<dbReference type="InterPro" id="IPR012748">
    <property type="entry name" value="Rieske-like_NirD"/>
</dbReference>
<evidence type="ECO:0000313" key="11">
    <source>
        <dbReference type="EMBL" id="CAD8729370.1"/>
    </source>
</evidence>
<protein>
    <recommendedName>
        <fullName evidence="9">Rieske domain-containing protein</fullName>
    </recommendedName>
</protein>
<keyword evidence="3" id="KW-0560">Oxidoreductase</keyword>
<keyword evidence="4" id="KW-0408">Iron</keyword>
<evidence type="ECO:0000256" key="6">
    <source>
        <dbReference type="ARBA" id="ARBA00023063"/>
    </source>
</evidence>
<reference evidence="11" key="1">
    <citation type="submission" date="2021-01" db="EMBL/GenBank/DDBJ databases">
        <authorList>
            <person name="Corre E."/>
            <person name="Pelletier E."/>
            <person name="Niang G."/>
            <person name="Scheremetjew M."/>
            <person name="Finn R."/>
            <person name="Kale V."/>
            <person name="Holt S."/>
            <person name="Cochrane G."/>
            <person name="Meng A."/>
            <person name="Brown T."/>
            <person name="Cohen L."/>
        </authorList>
    </citation>
    <scope>NUCLEOTIDE SEQUENCE</scope>
    <source>
        <strain evidence="11">B596</strain>
    </source>
</reference>
<keyword evidence="8" id="KW-1133">Transmembrane helix</keyword>
<dbReference type="InterPro" id="IPR017941">
    <property type="entry name" value="Rieske_2Fe-2S"/>
</dbReference>
<dbReference type="PANTHER" id="PTHR21496:SF23">
    <property type="entry name" value="3-PHENYLPROPIONATE_CINNAMIC ACID DIOXYGENASE FERREDOXIN SUBUNIT"/>
    <property type="match status" value="1"/>
</dbReference>
<feature type="domain" description="Rieske" evidence="9">
    <location>
        <begin position="359"/>
        <end position="511"/>
    </location>
</feature>
<sequence>MTTVSRSPQFNEGCRSTGYRRQNSRTCFNKRFGTNRSRSNRERRCLALALSITILVLSGRMATAFVQNSVCRSHSAQRNKMMQKHLHIRQLPLLPHRSVYPLSANKASPEKDDSKKDWFFNRKDKSDDPKSKEVKEEDGNPKDLPIVGRFFATDEEKEEKKRIKQKETEEKERLKLQAKKEKERMKIEAKKERQRRERESKKNDDDKTAAVVTGVKNYFQERQIRKEEEILKFQALRKEELRKKQLENDAEELRFAVQQREKERERKQNLAKLKLPTAPVVARSATEDIVRKKIQTQKEIDQARKTRQEKIQRARDQSAKKETKPPSSSSSKSQRLGGVVSAAQKFVSGVFDGKAEQWIVVAPKTRIAPGEIVPVTAAGIDLLLVASKDGSAVHCVANSCPHLGTPLEVGNLERLPIESKSNPLTTASKVQPLETKEFFQENDIASMLKQDGCEDCIVCPLHKTAFALKSGEVRGEWCPYPPVIGKLTGAIKPQANLPVFDVRIKGKNIEVRLNTPVEIDDGSSKGKKKKR</sequence>
<keyword evidence="2" id="KW-0479">Metal-binding</keyword>
<dbReference type="Gene3D" id="2.102.10.10">
    <property type="entry name" value="Rieske [2Fe-2S] iron-sulphur domain"/>
    <property type="match status" value="1"/>
</dbReference>
<dbReference type="EMBL" id="HBFG01001136">
    <property type="protein sequence ID" value="CAD8729370.1"/>
    <property type="molecule type" value="Transcribed_RNA"/>
</dbReference>
<dbReference type="EMBL" id="HBFG01001135">
    <property type="protein sequence ID" value="CAD8729369.1"/>
    <property type="molecule type" value="Transcribed_RNA"/>
</dbReference>
<feature type="region of interest" description="Disordered" evidence="7">
    <location>
        <begin position="298"/>
        <end position="336"/>
    </location>
</feature>
<evidence type="ECO:0000259" key="9">
    <source>
        <dbReference type="PROSITE" id="PS51296"/>
    </source>
</evidence>
<feature type="compositionally biased region" description="Basic and acidic residues" evidence="7">
    <location>
        <begin position="152"/>
        <end position="208"/>
    </location>
</feature>
<keyword evidence="1" id="KW-0001">2Fe-2S</keyword>
<keyword evidence="6" id="KW-0534">Nitrate assimilation</keyword>
<feature type="region of interest" description="Disordered" evidence="7">
    <location>
        <begin position="103"/>
        <end position="208"/>
    </location>
</feature>
<dbReference type="InterPro" id="IPR036922">
    <property type="entry name" value="Rieske_2Fe-2S_sf"/>
</dbReference>
<dbReference type="GO" id="GO:0046872">
    <property type="term" value="F:metal ion binding"/>
    <property type="evidence" value="ECO:0007669"/>
    <property type="project" value="UniProtKB-KW"/>
</dbReference>
<evidence type="ECO:0000256" key="3">
    <source>
        <dbReference type="ARBA" id="ARBA00023002"/>
    </source>
</evidence>
<dbReference type="PROSITE" id="PS51296">
    <property type="entry name" value="RIESKE"/>
    <property type="match status" value="1"/>
</dbReference>
<feature type="compositionally biased region" description="Basic and acidic residues" evidence="7">
    <location>
        <begin position="108"/>
        <end position="141"/>
    </location>
</feature>